<evidence type="ECO:0008006" key="4">
    <source>
        <dbReference type="Google" id="ProtNLM"/>
    </source>
</evidence>
<gene>
    <name evidence="2" type="ORF">J5Y09_05270</name>
</gene>
<feature type="compositionally biased region" description="Basic and acidic residues" evidence="1">
    <location>
        <begin position="257"/>
        <end position="271"/>
    </location>
</feature>
<accession>A0ABS4APW9</accession>
<keyword evidence="3" id="KW-1185">Reference proteome</keyword>
<dbReference type="EMBL" id="JAGIYZ010000003">
    <property type="protein sequence ID" value="MBP0463312.1"/>
    <property type="molecule type" value="Genomic_DNA"/>
</dbReference>
<protein>
    <recommendedName>
        <fullName evidence="4">Methyl-accepting chemotaxis protein</fullName>
    </recommendedName>
</protein>
<feature type="region of interest" description="Disordered" evidence="1">
    <location>
        <begin position="223"/>
        <end position="271"/>
    </location>
</feature>
<evidence type="ECO:0000313" key="3">
    <source>
        <dbReference type="Proteomes" id="UP000680815"/>
    </source>
</evidence>
<organism evidence="2 3">
    <name type="scientific">Roseomonas nitratireducens</name>
    <dbReference type="NCBI Taxonomy" id="2820810"/>
    <lineage>
        <taxon>Bacteria</taxon>
        <taxon>Pseudomonadati</taxon>
        <taxon>Pseudomonadota</taxon>
        <taxon>Alphaproteobacteria</taxon>
        <taxon>Acetobacterales</taxon>
        <taxon>Roseomonadaceae</taxon>
        <taxon>Roseomonas</taxon>
    </lineage>
</organism>
<evidence type="ECO:0000313" key="2">
    <source>
        <dbReference type="EMBL" id="MBP0463312.1"/>
    </source>
</evidence>
<sequence>MTAHTRDAVETNEAGRRVLSEVADALEGLLRRLATQQQAAAAIGHLATVAEEIAGSAKLLGYGLGAGGGEALLGARLEDFAAALGRTIQAAAEDALAGKRVAQALLDHAATVEALAAEVDAIDVAEIRARLRPLSATIEEVPATQRASAARRAELDKLSERARALAVQAVEIAKSRPGSRREMVMELARSVAGLAKDIAQAATAFSEDAEAAAKAARDLLETARQGARGAPRNPAERPRAGPIMQKGGLLGVLNRGEAPKRREMEWKRTWS</sequence>
<reference evidence="2 3" key="1">
    <citation type="submission" date="2021-03" db="EMBL/GenBank/DDBJ databases">
        <authorList>
            <person name="So Y."/>
        </authorList>
    </citation>
    <scope>NUCLEOTIDE SEQUENCE [LARGE SCALE GENOMIC DNA]</scope>
    <source>
        <strain evidence="2 3">PWR1</strain>
    </source>
</reference>
<proteinExistence type="predicted"/>
<evidence type="ECO:0000256" key="1">
    <source>
        <dbReference type="SAM" id="MobiDB-lite"/>
    </source>
</evidence>
<dbReference type="RefSeq" id="WP_209350700.1">
    <property type="nucleotide sequence ID" value="NZ_JAGIYZ010000003.1"/>
</dbReference>
<dbReference type="Proteomes" id="UP000680815">
    <property type="component" value="Unassembled WGS sequence"/>
</dbReference>
<comment type="caution">
    <text evidence="2">The sequence shown here is derived from an EMBL/GenBank/DDBJ whole genome shotgun (WGS) entry which is preliminary data.</text>
</comment>
<name>A0ABS4APW9_9PROT</name>